<reference evidence="3" key="1">
    <citation type="submission" date="2021-02" db="EMBL/GenBank/DDBJ databases">
        <title>First Annotated Genome of the Yellow-green Alga Tribonema minus.</title>
        <authorList>
            <person name="Mahan K.M."/>
        </authorList>
    </citation>
    <scope>NUCLEOTIDE SEQUENCE</scope>
    <source>
        <strain evidence="3">UTEX B ZZ1240</strain>
    </source>
</reference>
<evidence type="ECO:0008006" key="5">
    <source>
        <dbReference type="Google" id="ProtNLM"/>
    </source>
</evidence>
<evidence type="ECO:0000256" key="1">
    <source>
        <dbReference type="ARBA" id="ARBA00006547"/>
    </source>
</evidence>
<keyword evidence="2" id="KW-0808">Transferase</keyword>
<gene>
    <name evidence="3" type="ORF">JKP88DRAFT_267013</name>
</gene>
<dbReference type="PANTHER" id="PTHR11786:SF0">
    <property type="entry name" value="ARYLAMINE N-ACETYLTRANSFERASE 4-RELATED"/>
    <property type="match status" value="1"/>
</dbReference>
<dbReference type="Proteomes" id="UP000664859">
    <property type="component" value="Unassembled WGS sequence"/>
</dbReference>
<accession>A0A836CLW0</accession>
<comment type="similarity">
    <text evidence="1 2">Belongs to the arylamine N-acetyltransferase family.</text>
</comment>
<sequence length="288" mass="31965">MSELCGSYLQALEMELSATTSKPDLQLLQTVYDAHNKRFAFNGLSILQGQPLVEEPSAALDALSLRGGVCVEHVALMHKALTQMGFHATIAAAEIYNKNWAPAPRLTHRVAIVRIDGSDYMIDPGHPSKPVNPVKLEVDTEQVQDDGNIMVMTCSREQQGEVWTLSTKEPDGSLLPMHRTHFWDLPQESLSQAMKWIYTEKSAFQRGWIFSIVGQDLSTITLASGAWAGQAVPPDQAKYVIKRPKPADETVQYIPIEDSRLAEVFAQFNIQTPVPGLVSKEKKPLLQD</sequence>
<dbReference type="InterPro" id="IPR038765">
    <property type="entry name" value="Papain-like_cys_pep_sf"/>
</dbReference>
<protein>
    <recommendedName>
        <fullName evidence="5">Arylamine N-acetyltransferase</fullName>
    </recommendedName>
</protein>
<dbReference type="PANTHER" id="PTHR11786">
    <property type="entry name" value="N-HYDROXYARYLAMINE O-ACETYLTRANSFERASE"/>
    <property type="match status" value="1"/>
</dbReference>
<dbReference type="SUPFAM" id="SSF54001">
    <property type="entry name" value="Cysteine proteinases"/>
    <property type="match status" value="1"/>
</dbReference>
<dbReference type="Gene3D" id="2.40.128.150">
    <property type="entry name" value="Cysteine proteinases"/>
    <property type="match status" value="1"/>
</dbReference>
<dbReference type="AlphaFoldDB" id="A0A836CLW0"/>
<keyword evidence="2" id="KW-0012">Acyltransferase</keyword>
<comment type="caution">
    <text evidence="3">The sequence shown here is derived from an EMBL/GenBank/DDBJ whole genome shotgun (WGS) entry which is preliminary data.</text>
</comment>
<evidence type="ECO:0000313" key="3">
    <source>
        <dbReference type="EMBL" id="KAG5190164.1"/>
    </source>
</evidence>
<dbReference type="InterPro" id="IPR001447">
    <property type="entry name" value="Arylamine_N-AcTrfase"/>
</dbReference>
<name>A0A836CLW0_9STRA</name>
<dbReference type="PRINTS" id="PR01543">
    <property type="entry name" value="ANATRNSFRASE"/>
</dbReference>
<dbReference type="EMBL" id="JAFCMP010000038">
    <property type="protein sequence ID" value="KAG5190164.1"/>
    <property type="molecule type" value="Genomic_DNA"/>
</dbReference>
<proteinExistence type="inferred from homology"/>
<organism evidence="3 4">
    <name type="scientific">Tribonema minus</name>
    <dbReference type="NCBI Taxonomy" id="303371"/>
    <lineage>
        <taxon>Eukaryota</taxon>
        <taxon>Sar</taxon>
        <taxon>Stramenopiles</taxon>
        <taxon>Ochrophyta</taxon>
        <taxon>PX clade</taxon>
        <taxon>Xanthophyceae</taxon>
        <taxon>Tribonematales</taxon>
        <taxon>Tribonemataceae</taxon>
        <taxon>Tribonema</taxon>
    </lineage>
</organism>
<evidence type="ECO:0000256" key="2">
    <source>
        <dbReference type="RuleBase" id="RU003452"/>
    </source>
</evidence>
<evidence type="ECO:0000313" key="4">
    <source>
        <dbReference type="Proteomes" id="UP000664859"/>
    </source>
</evidence>
<dbReference type="Pfam" id="PF00797">
    <property type="entry name" value="Acetyltransf_2"/>
    <property type="match status" value="1"/>
</dbReference>
<keyword evidence="4" id="KW-1185">Reference proteome</keyword>
<dbReference type="Gene3D" id="3.30.2140.10">
    <property type="entry name" value="Arylamine N-acetyltransferase"/>
    <property type="match status" value="1"/>
</dbReference>
<dbReference type="GO" id="GO:0016407">
    <property type="term" value="F:acetyltransferase activity"/>
    <property type="evidence" value="ECO:0007669"/>
    <property type="project" value="InterPro"/>
</dbReference>